<comment type="similarity">
    <text evidence="2">Belongs to the EAF family.</text>
</comment>
<feature type="compositionally biased region" description="Basic and acidic residues" evidence="10">
    <location>
        <begin position="182"/>
        <end position="201"/>
    </location>
</feature>
<name>A0A0K0E1S0_STRER</name>
<dbReference type="GO" id="GO:0003711">
    <property type="term" value="F:transcription elongation factor activity"/>
    <property type="evidence" value="ECO:0007669"/>
    <property type="project" value="TreeGrafter"/>
</dbReference>
<proteinExistence type="inferred from homology"/>
<comment type="function">
    <text evidence="9">Promotes transcriptional elongation by Su(Tpl)/ELL. Essential for development.</text>
</comment>
<feature type="compositionally biased region" description="Acidic residues" evidence="10">
    <location>
        <begin position="361"/>
        <end position="373"/>
    </location>
</feature>
<keyword evidence="6" id="KW-0010">Activator</keyword>
<dbReference type="STRING" id="6248.A0A0K0E1S0"/>
<dbReference type="PANTHER" id="PTHR15970">
    <property type="entry name" value="ELL-ASSOCIATED FACTOR EAF"/>
    <property type="match status" value="1"/>
</dbReference>
<evidence type="ECO:0000313" key="13">
    <source>
        <dbReference type="WBParaSite" id="SSTP_0000343800.1"/>
    </source>
</evidence>
<keyword evidence="8" id="KW-0539">Nucleus</keyword>
<feature type="compositionally biased region" description="Low complexity" evidence="10">
    <location>
        <begin position="242"/>
        <end position="259"/>
    </location>
</feature>
<dbReference type="WBParaSite" id="SSTP_0000343800.1">
    <property type="protein sequence ID" value="SSTP_0000343800.1"/>
    <property type="gene ID" value="SSTP_0000343800"/>
</dbReference>
<evidence type="ECO:0000256" key="9">
    <source>
        <dbReference type="ARBA" id="ARBA00025617"/>
    </source>
</evidence>
<evidence type="ECO:0000256" key="6">
    <source>
        <dbReference type="ARBA" id="ARBA00023159"/>
    </source>
</evidence>
<dbReference type="WBParaSite" id="TCONS_00003375.p1">
    <property type="protein sequence ID" value="TCONS_00003375.p1"/>
    <property type="gene ID" value="XLOC_003114"/>
</dbReference>
<keyword evidence="12" id="KW-1185">Reference proteome</keyword>
<evidence type="ECO:0000256" key="5">
    <source>
        <dbReference type="ARBA" id="ARBA00023015"/>
    </source>
</evidence>
<sequence>MANNSNCGLPIGVYQINIGESLLSKDNKKTFHSIKYDFRPASISAGGAETFLQLSQNSYVNVAIENESNNSLILYKGSDNKISNNKECMMLLDPNTNKLTIEKLSSQIRVKYLRNPADQIIQIIRDQIEHKKGLKKEKPTEVCRSEEKEKSTPIKNTSSFNKLKEVKQQSKIDSTEDLLKGLDIDSPKNVNEDVDKKEEKPLNNSIVDISDFDDSSDDNFDDFLDQAVKTKESFTKEDLSGIEKSSNNINSSNKGNSENLNNDFMDFFDSINDISNKNLPKSPIKNLPKSPKKTSPDTSKKNIQQNNPALLNENIFGSLDDSSDEDPIIEKNKVKPVESNNVPPNKKMVGPGGRMWHDDLDLSEDEDEDSDDD</sequence>
<feature type="compositionally biased region" description="Basic and acidic residues" evidence="10">
    <location>
        <begin position="134"/>
        <end position="152"/>
    </location>
</feature>
<dbReference type="AlphaFoldDB" id="A0A0K0E1S0"/>
<dbReference type="Pfam" id="PF09816">
    <property type="entry name" value="EAF"/>
    <property type="match status" value="1"/>
</dbReference>
<dbReference type="InterPro" id="IPR027093">
    <property type="entry name" value="EAF_fam"/>
</dbReference>
<keyword evidence="7" id="KW-0804">Transcription</keyword>
<dbReference type="GO" id="GO:0006368">
    <property type="term" value="P:transcription elongation by RNA polymerase II"/>
    <property type="evidence" value="ECO:0007669"/>
    <property type="project" value="InterPro"/>
</dbReference>
<comment type="subcellular location">
    <subcellularLocation>
        <location evidence="1">Nucleus</location>
    </subcellularLocation>
</comment>
<evidence type="ECO:0000259" key="11">
    <source>
        <dbReference type="Pfam" id="PF09816"/>
    </source>
</evidence>
<dbReference type="PANTHER" id="PTHR15970:SF2">
    <property type="entry name" value="ELL-ASSOCIATED FACTOR EAF"/>
    <property type="match status" value="1"/>
</dbReference>
<evidence type="ECO:0000256" key="3">
    <source>
        <dbReference type="ARBA" id="ARBA00021452"/>
    </source>
</evidence>
<accession>A0A0K0E1S0</accession>
<evidence type="ECO:0000256" key="4">
    <source>
        <dbReference type="ARBA" id="ARBA00022553"/>
    </source>
</evidence>
<dbReference type="InterPro" id="IPR019194">
    <property type="entry name" value="Tscrpt_elong_fac_Eaf_N"/>
</dbReference>
<reference evidence="13" key="1">
    <citation type="submission" date="2015-08" db="UniProtKB">
        <authorList>
            <consortium name="WormBaseParasite"/>
        </authorList>
    </citation>
    <scope>IDENTIFICATION</scope>
</reference>
<evidence type="ECO:0000256" key="10">
    <source>
        <dbReference type="SAM" id="MobiDB-lite"/>
    </source>
</evidence>
<feature type="domain" description="Transcription elongation factor Eaf N-terminal" evidence="11">
    <location>
        <begin position="14"/>
        <end position="116"/>
    </location>
</feature>
<evidence type="ECO:0000256" key="2">
    <source>
        <dbReference type="ARBA" id="ARBA00007798"/>
    </source>
</evidence>
<evidence type="ECO:0000313" key="12">
    <source>
        <dbReference type="Proteomes" id="UP000035681"/>
    </source>
</evidence>
<feature type="region of interest" description="Disordered" evidence="10">
    <location>
        <begin position="134"/>
        <end position="167"/>
    </location>
</feature>
<feature type="region of interest" description="Disordered" evidence="10">
    <location>
        <begin position="233"/>
        <end position="373"/>
    </location>
</feature>
<protein>
    <recommendedName>
        <fullName evidence="3">Ell-associated factor Eaf</fullName>
    </recommendedName>
</protein>
<keyword evidence="4" id="KW-0597">Phosphoprotein</keyword>
<evidence type="ECO:0000256" key="1">
    <source>
        <dbReference type="ARBA" id="ARBA00004123"/>
    </source>
</evidence>
<dbReference type="GO" id="GO:0032783">
    <property type="term" value="C:super elongation complex"/>
    <property type="evidence" value="ECO:0007669"/>
    <property type="project" value="InterPro"/>
</dbReference>
<evidence type="ECO:0000256" key="8">
    <source>
        <dbReference type="ARBA" id="ARBA00023242"/>
    </source>
</evidence>
<dbReference type="Proteomes" id="UP000035681">
    <property type="component" value="Unplaced"/>
</dbReference>
<feature type="region of interest" description="Disordered" evidence="10">
    <location>
        <begin position="182"/>
        <end position="202"/>
    </location>
</feature>
<organism evidence="13">
    <name type="scientific">Strongyloides stercoralis</name>
    <name type="common">Threadworm</name>
    <dbReference type="NCBI Taxonomy" id="6248"/>
    <lineage>
        <taxon>Eukaryota</taxon>
        <taxon>Metazoa</taxon>
        <taxon>Ecdysozoa</taxon>
        <taxon>Nematoda</taxon>
        <taxon>Chromadorea</taxon>
        <taxon>Rhabditida</taxon>
        <taxon>Tylenchina</taxon>
        <taxon>Panagrolaimomorpha</taxon>
        <taxon>Strongyloidoidea</taxon>
        <taxon>Strongyloididae</taxon>
        <taxon>Strongyloides</taxon>
    </lineage>
</organism>
<keyword evidence="5" id="KW-0805">Transcription regulation</keyword>
<evidence type="ECO:0000256" key="7">
    <source>
        <dbReference type="ARBA" id="ARBA00023163"/>
    </source>
</evidence>